<gene>
    <name evidence="2" type="ORF">BJ085DRAFT_23464</name>
</gene>
<sequence length="584" mass="65042">MDTPGPGQKIGDFQPGLNLVETENLAANFPVVLIPGTISTGLESWGTSECSRRYFRQRMWGTLTMFRAVLLDKECWSEHMKLDPETGLDPPGVKLRAAQGLDAADYFISGYWVWGKIIENLAVLGYDNNNMHLAAYDWRLAYGDLERRDQYFSKLKSTLELHLQRTGRRSVVVAHSMGANVFLYFMQWVESPLGGNAPEDWVENHVENFVSIGGTMLGVAKTLSSLLSGEQRETVQPLVSYILERFFNKRERADLFRSWSGLGSLLPKGGNRIWGNATWAPDDLPYGDNLADGTPELTDMNPARPPTFGQMLVFPTTTKHQLHNTTIEESFALLNRSTSSHFRHRLYSEYSFGVERDRDALAANSHSRPDTWSNPLESQLPRAPTLKIYCLYGVGKPTERGYYYTDGETHHHPESLQVDLDSDENGPDASLINPDIPFDDETQAALTPSVSSPPLSPLPSVYIDVSMNNPDEETESGIRTGDGDGTVPLLSLGYMCVDGWKDPRYNPAGAQIVTREYRHNPTHMIKDIRGGSDTADHVDILGNYQVISDLLRVAAGKAENVGDQIVSDIRRIARNIDLDASAEG</sequence>
<dbReference type="STRING" id="215637.A0A4P9ZUI8"/>
<proteinExistence type="predicted"/>
<dbReference type="GO" id="GO:0008374">
    <property type="term" value="F:O-acyltransferase activity"/>
    <property type="evidence" value="ECO:0007669"/>
    <property type="project" value="InterPro"/>
</dbReference>
<dbReference type="Gene3D" id="3.40.50.1820">
    <property type="entry name" value="alpha/beta hydrolase"/>
    <property type="match status" value="1"/>
</dbReference>
<dbReference type="Pfam" id="PF02450">
    <property type="entry name" value="LCAT"/>
    <property type="match status" value="2"/>
</dbReference>
<protein>
    <submittedName>
        <fullName evidence="2">Lecithin:cholesterol acyltransferase-domain-containing protein</fullName>
    </submittedName>
</protein>
<dbReference type="GO" id="GO:0006629">
    <property type="term" value="P:lipid metabolic process"/>
    <property type="evidence" value="ECO:0007669"/>
    <property type="project" value="InterPro"/>
</dbReference>
<dbReference type="AlphaFoldDB" id="A0A4P9ZUI8"/>
<feature type="region of interest" description="Disordered" evidence="1">
    <location>
        <begin position="404"/>
        <end position="439"/>
    </location>
</feature>
<dbReference type="PANTHER" id="PTHR11440">
    <property type="entry name" value="LECITHIN-CHOLESTEROL ACYLTRANSFERASE-RELATED"/>
    <property type="match status" value="1"/>
</dbReference>
<dbReference type="EMBL" id="ML002688">
    <property type="protein sequence ID" value="RKP36260.1"/>
    <property type="molecule type" value="Genomic_DNA"/>
</dbReference>
<evidence type="ECO:0000313" key="3">
    <source>
        <dbReference type="Proteomes" id="UP000268162"/>
    </source>
</evidence>
<evidence type="ECO:0000256" key="1">
    <source>
        <dbReference type="SAM" id="MobiDB-lite"/>
    </source>
</evidence>
<evidence type="ECO:0000313" key="2">
    <source>
        <dbReference type="EMBL" id="RKP36260.1"/>
    </source>
</evidence>
<dbReference type="SUPFAM" id="SSF53474">
    <property type="entry name" value="alpha/beta-Hydrolases"/>
    <property type="match status" value="1"/>
</dbReference>
<dbReference type="Proteomes" id="UP000268162">
    <property type="component" value="Unassembled WGS sequence"/>
</dbReference>
<dbReference type="InterPro" id="IPR003386">
    <property type="entry name" value="LACT/PDAT_acylTrfase"/>
</dbReference>
<keyword evidence="3" id="KW-1185">Reference proteome</keyword>
<name>A0A4P9ZUI8_9FUNG</name>
<reference evidence="3" key="1">
    <citation type="journal article" date="2018" name="Nat. Microbiol.">
        <title>Leveraging single-cell genomics to expand the fungal tree of life.</title>
        <authorList>
            <person name="Ahrendt S.R."/>
            <person name="Quandt C.A."/>
            <person name="Ciobanu D."/>
            <person name="Clum A."/>
            <person name="Salamov A."/>
            <person name="Andreopoulos B."/>
            <person name="Cheng J.F."/>
            <person name="Woyke T."/>
            <person name="Pelin A."/>
            <person name="Henrissat B."/>
            <person name="Reynolds N.K."/>
            <person name="Benny G.L."/>
            <person name="Smith M.E."/>
            <person name="James T.Y."/>
            <person name="Grigoriev I.V."/>
        </authorList>
    </citation>
    <scope>NUCLEOTIDE SEQUENCE [LARGE SCALE GENOMIC DNA]</scope>
    <source>
        <strain evidence="3">RSA 468</strain>
    </source>
</reference>
<accession>A0A4P9ZUI8</accession>
<keyword evidence="2" id="KW-0012">Acyltransferase</keyword>
<keyword evidence="2" id="KW-0808">Transferase</keyword>
<dbReference type="InterPro" id="IPR029058">
    <property type="entry name" value="AB_hydrolase_fold"/>
</dbReference>
<organism evidence="2 3">
    <name type="scientific">Dimargaris cristalligena</name>
    <dbReference type="NCBI Taxonomy" id="215637"/>
    <lineage>
        <taxon>Eukaryota</taxon>
        <taxon>Fungi</taxon>
        <taxon>Fungi incertae sedis</taxon>
        <taxon>Zoopagomycota</taxon>
        <taxon>Kickxellomycotina</taxon>
        <taxon>Dimargaritomycetes</taxon>
        <taxon>Dimargaritales</taxon>
        <taxon>Dimargaritaceae</taxon>
        <taxon>Dimargaris</taxon>
    </lineage>
</organism>